<comment type="caution">
    <text evidence="1">The sequence shown here is derived from an EMBL/GenBank/DDBJ whole genome shotgun (WGS) entry which is preliminary data.</text>
</comment>
<organism evidence="1 2">
    <name type="scientific">Forsythia ovata</name>
    <dbReference type="NCBI Taxonomy" id="205694"/>
    <lineage>
        <taxon>Eukaryota</taxon>
        <taxon>Viridiplantae</taxon>
        <taxon>Streptophyta</taxon>
        <taxon>Embryophyta</taxon>
        <taxon>Tracheophyta</taxon>
        <taxon>Spermatophyta</taxon>
        <taxon>Magnoliopsida</taxon>
        <taxon>eudicotyledons</taxon>
        <taxon>Gunneridae</taxon>
        <taxon>Pentapetalae</taxon>
        <taxon>asterids</taxon>
        <taxon>lamiids</taxon>
        <taxon>Lamiales</taxon>
        <taxon>Oleaceae</taxon>
        <taxon>Forsythieae</taxon>
        <taxon>Forsythia</taxon>
    </lineage>
</organism>
<evidence type="ECO:0000313" key="2">
    <source>
        <dbReference type="Proteomes" id="UP001604277"/>
    </source>
</evidence>
<dbReference type="EMBL" id="JBFOLJ010000006">
    <property type="protein sequence ID" value="KAL2529775.1"/>
    <property type="molecule type" value="Genomic_DNA"/>
</dbReference>
<proteinExistence type="predicted"/>
<gene>
    <name evidence="1" type="ORF">Fot_22376</name>
</gene>
<evidence type="ECO:0000313" key="1">
    <source>
        <dbReference type="EMBL" id="KAL2529775.1"/>
    </source>
</evidence>
<name>A0ABD1UZ86_9LAMI</name>
<keyword evidence="2" id="KW-1185">Reference proteome</keyword>
<reference evidence="2" key="1">
    <citation type="submission" date="2024-07" db="EMBL/GenBank/DDBJ databases">
        <title>Two chromosome-level genome assemblies of Korean endemic species Abeliophyllum distichum and Forsythia ovata (Oleaceae).</title>
        <authorList>
            <person name="Jang H."/>
        </authorList>
    </citation>
    <scope>NUCLEOTIDE SEQUENCE [LARGE SCALE GENOMIC DNA]</scope>
</reference>
<dbReference type="Proteomes" id="UP001604277">
    <property type="component" value="Unassembled WGS sequence"/>
</dbReference>
<dbReference type="AlphaFoldDB" id="A0ABD1UZ86"/>
<protein>
    <submittedName>
        <fullName evidence="1">Uncharacterized protein</fullName>
    </submittedName>
</protein>
<sequence length="227" mass="24812">MPTAASLPPVKIFIAGQSVTHAHSDSLVCLSLRPLPTSPTPAPMPVPTIPTPEPTTEAEPSKASINYAFDCSRGTRMKRRPCMLTTAELVCGSILAGNLFTPVLSVSLRPRIDLSSIMIPKGAIQPGVCTVDYWRHKEIGRDLVKTYWLDGGREFGATIAGLRDTRALLVAIFQLSPKEWKERIGCWMWVLWGERNSILHGARCREAGALASIIDGVLLEREVRVVG</sequence>
<accession>A0ABD1UZ86</accession>